<dbReference type="RefSeq" id="XP_029237960.1">
    <property type="nucleotide sequence ID" value="XM_029382177.1"/>
</dbReference>
<evidence type="ECO:0000313" key="4">
    <source>
        <dbReference type="Proteomes" id="UP000283634"/>
    </source>
</evidence>
<gene>
    <name evidence="3" type="ORF">TraAM80_05292</name>
</gene>
<name>A0A3R7NL08_TRYRA</name>
<feature type="domain" description="CCHC-type" evidence="2">
    <location>
        <begin position="301"/>
        <end position="317"/>
    </location>
</feature>
<evidence type="ECO:0000259" key="2">
    <source>
        <dbReference type="SMART" id="SM00343"/>
    </source>
</evidence>
<keyword evidence="4" id="KW-1185">Reference proteome</keyword>
<proteinExistence type="predicted"/>
<organism evidence="3 4">
    <name type="scientific">Trypanosoma rangeli</name>
    <dbReference type="NCBI Taxonomy" id="5698"/>
    <lineage>
        <taxon>Eukaryota</taxon>
        <taxon>Discoba</taxon>
        <taxon>Euglenozoa</taxon>
        <taxon>Kinetoplastea</taxon>
        <taxon>Metakinetoplastina</taxon>
        <taxon>Trypanosomatida</taxon>
        <taxon>Trypanosomatidae</taxon>
        <taxon>Trypanosoma</taxon>
        <taxon>Herpetosoma</taxon>
    </lineage>
</organism>
<dbReference type="VEuPathDB" id="TriTrypDB:TRSC58_06923"/>
<dbReference type="InterPro" id="IPR001878">
    <property type="entry name" value="Znf_CCHC"/>
</dbReference>
<feature type="compositionally biased region" description="Basic and acidic residues" evidence="1">
    <location>
        <begin position="163"/>
        <end position="173"/>
    </location>
</feature>
<dbReference type="EMBL" id="MKGL01000171">
    <property type="protein sequence ID" value="RNF04187.1"/>
    <property type="molecule type" value="Genomic_DNA"/>
</dbReference>
<dbReference type="Proteomes" id="UP000283634">
    <property type="component" value="Unassembled WGS sequence"/>
</dbReference>
<evidence type="ECO:0000313" key="3">
    <source>
        <dbReference type="EMBL" id="RNF04187.1"/>
    </source>
</evidence>
<dbReference type="OMA" id="DHFTRHC"/>
<feature type="region of interest" description="Disordered" evidence="1">
    <location>
        <begin position="155"/>
        <end position="216"/>
    </location>
</feature>
<reference evidence="3 4" key="1">
    <citation type="journal article" date="2018" name="BMC Genomics">
        <title>Genomic comparison of Trypanosoma conorhini and Trypanosoma rangeli to Trypanosoma cruzi strains of high and low virulence.</title>
        <authorList>
            <person name="Bradwell K.R."/>
            <person name="Koparde V.N."/>
            <person name="Matveyev A.V."/>
            <person name="Serrano M.G."/>
            <person name="Alves J.M."/>
            <person name="Parikh H."/>
            <person name="Huang B."/>
            <person name="Lee V."/>
            <person name="Espinosa-Alvarez O."/>
            <person name="Ortiz P.A."/>
            <person name="Costa-Martins A.G."/>
            <person name="Teixeira M.M."/>
            <person name="Buck G.A."/>
        </authorList>
    </citation>
    <scope>NUCLEOTIDE SEQUENCE [LARGE SCALE GENOMIC DNA]</scope>
    <source>
        <strain evidence="3 4">AM80</strain>
    </source>
</reference>
<dbReference type="SMART" id="SM00343">
    <property type="entry name" value="ZnF_C2HC"/>
    <property type="match status" value="2"/>
</dbReference>
<accession>A0A3R7NL08</accession>
<feature type="domain" description="CCHC-type" evidence="2">
    <location>
        <begin position="218"/>
        <end position="234"/>
    </location>
</feature>
<dbReference type="OrthoDB" id="267257at2759"/>
<dbReference type="GeneID" id="40329225"/>
<feature type="region of interest" description="Disordered" evidence="1">
    <location>
        <begin position="269"/>
        <end position="299"/>
    </location>
</feature>
<protein>
    <recommendedName>
        <fullName evidence="2">CCHC-type domain-containing protein</fullName>
    </recommendedName>
</protein>
<dbReference type="GO" id="GO:0003676">
    <property type="term" value="F:nucleic acid binding"/>
    <property type="evidence" value="ECO:0007669"/>
    <property type="project" value="InterPro"/>
</dbReference>
<comment type="caution">
    <text evidence="3">The sequence shown here is derived from an EMBL/GenBank/DDBJ whole genome shotgun (WGS) entry which is preliminary data.</text>
</comment>
<sequence length="318" mass="34126">MSRRCFMVYPLPTVADESFLNVVFDGGVRRSVFAGCGSRRFALVELQDDACAEAVALALGTAPLSPYTNSSTIATSRGDIAEEDRTLEELFRAHVAAAEKKSGTDVPNADTVAKGGATPSCIAHLNRLRFRDTPIHVLPSPIALEEIYSCGGQLPQHLHKNKANTDRPHERAGKKPLRQKRHRTPAEGAAISSGEPAVTAEGRQGRGGGATASSAVDACGRCGSTDHFTRHCNADGRAAVKELARLQSHPGCEDNSDGVAAAHAAALQTEQDTTWRQEPPKATMQQQQQQRPTALRRSKDQCKYCGSDAHLSRHCPSK</sequence>
<dbReference type="AlphaFoldDB" id="A0A3R7NL08"/>
<dbReference type="GO" id="GO:0008270">
    <property type="term" value="F:zinc ion binding"/>
    <property type="evidence" value="ECO:0007669"/>
    <property type="project" value="InterPro"/>
</dbReference>
<feature type="compositionally biased region" description="Basic residues" evidence="1">
    <location>
        <begin position="174"/>
        <end position="183"/>
    </location>
</feature>
<evidence type="ECO:0000256" key="1">
    <source>
        <dbReference type="SAM" id="MobiDB-lite"/>
    </source>
</evidence>